<feature type="region of interest" description="Disordered" evidence="1">
    <location>
        <begin position="47"/>
        <end position="100"/>
    </location>
</feature>
<evidence type="ECO:0000313" key="2">
    <source>
        <dbReference type="EMBL" id="CAI5724136.1"/>
    </source>
</evidence>
<comment type="caution">
    <text evidence="2">The sequence shown here is derived from an EMBL/GenBank/DDBJ whole genome shotgun (WGS) entry which is preliminary data.</text>
</comment>
<accession>A0AAV0TMT0</accession>
<dbReference type="Proteomes" id="UP001162031">
    <property type="component" value="Unassembled WGS sequence"/>
</dbReference>
<name>A0AAV0TMT0_HYABA</name>
<evidence type="ECO:0000313" key="3">
    <source>
        <dbReference type="Proteomes" id="UP001162031"/>
    </source>
</evidence>
<dbReference type="AlphaFoldDB" id="A0AAV0TMT0"/>
<dbReference type="EMBL" id="CANTFL010000549">
    <property type="protein sequence ID" value="CAI5724136.1"/>
    <property type="molecule type" value="Genomic_DNA"/>
</dbReference>
<organism evidence="2 3">
    <name type="scientific">Hyaloperonospora brassicae</name>
    <name type="common">Brassica downy mildew</name>
    <name type="synonym">Peronospora brassicae</name>
    <dbReference type="NCBI Taxonomy" id="162125"/>
    <lineage>
        <taxon>Eukaryota</taxon>
        <taxon>Sar</taxon>
        <taxon>Stramenopiles</taxon>
        <taxon>Oomycota</taxon>
        <taxon>Peronosporomycetes</taxon>
        <taxon>Peronosporales</taxon>
        <taxon>Peronosporaceae</taxon>
        <taxon>Hyaloperonospora</taxon>
    </lineage>
</organism>
<feature type="compositionally biased region" description="Polar residues" evidence="1">
    <location>
        <begin position="56"/>
        <end position="72"/>
    </location>
</feature>
<proteinExistence type="predicted"/>
<sequence length="100" mass="10521">MSSVHPHSREFLQNAETQTLVILLEQATMPSEKEKFGITKHHVNVGTIGSGAPHKANTSQAKTSDFSETGGANSAAEMDNGKAPKECASDLAAAKKTPSE</sequence>
<feature type="compositionally biased region" description="Basic and acidic residues" evidence="1">
    <location>
        <begin position="79"/>
        <end position="88"/>
    </location>
</feature>
<evidence type="ECO:0000256" key="1">
    <source>
        <dbReference type="SAM" id="MobiDB-lite"/>
    </source>
</evidence>
<reference evidence="2" key="1">
    <citation type="submission" date="2022-12" db="EMBL/GenBank/DDBJ databases">
        <authorList>
            <person name="Webb A."/>
        </authorList>
    </citation>
    <scope>NUCLEOTIDE SEQUENCE</scope>
    <source>
        <strain evidence="2">Hp1</strain>
    </source>
</reference>
<protein>
    <submittedName>
        <fullName evidence="2">Uncharacterized protein</fullName>
    </submittedName>
</protein>
<keyword evidence="3" id="KW-1185">Reference proteome</keyword>
<gene>
    <name evidence="2" type="ORF">HBR001_LOCUS3286</name>
</gene>